<evidence type="ECO:0000313" key="2">
    <source>
        <dbReference type="Proteomes" id="UP000308199"/>
    </source>
</evidence>
<dbReference type="AlphaFoldDB" id="A0A4S4LCC2"/>
<evidence type="ECO:0000313" key="1">
    <source>
        <dbReference type="EMBL" id="THH09309.1"/>
    </source>
</evidence>
<protein>
    <submittedName>
        <fullName evidence="1">Uncharacterized protein</fullName>
    </submittedName>
</protein>
<accession>A0A4S4LCC2</accession>
<dbReference type="EMBL" id="SGPK01000068">
    <property type="protein sequence ID" value="THH09309.1"/>
    <property type="molecule type" value="Genomic_DNA"/>
</dbReference>
<keyword evidence="2" id="KW-1185">Reference proteome</keyword>
<sequence length="74" mass="8325">MDDDDESPPATENEMYLRSAATDYPKPQSHKFSLLVSVNDKDLDTALLLRTMDAKAKVSRRPNVEASWTGRLKS</sequence>
<gene>
    <name evidence="1" type="ORF">EW145_g2114</name>
</gene>
<dbReference type="Proteomes" id="UP000308199">
    <property type="component" value="Unassembled WGS sequence"/>
</dbReference>
<organism evidence="1 2">
    <name type="scientific">Phellinidium pouzarii</name>
    <dbReference type="NCBI Taxonomy" id="167371"/>
    <lineage>
        <taxon>Eukaryota</taxon>
        <taxon>Fungi</taxon>
        <taxon>Dikarya</taxon>
        <taxon>Basidiomycota</taxon>
        <taxon>Agaricomycotina</taxon>
        <taxon>Agaricomycetes</taxon>
        <taxon>Hymenochaetales</taxon>
        <taxon>Hymenochaetaceae</taxon>
        <taxon>Phellinidium</taxon>
    </lineage>
</organism>
<comment type="caution">
    <text evidence="1">The sequence shown here is derived from an EMBL/GenBank/DDBJ whole genome shotgun (WGS) entry which is preliminary data.</text>
</comment>
<name>A0A4S4LCC2_9AGAM</name>
<reference evidence="1 2" key="1">
    <citation type="submission" date="2019-02" db="EMBL/GenBank/DDBJ databases">
        <title>Genome sequencing of the rare red list fungi Phellinidium pouzarii.</title>
        <authorList>
            <person name="Buettner E."/>
            <person name="Kellner H."/>
        </authorList>
    </citation>
    <scope>NUCLEOTIDE SEQUENCE [LARGE SCALE GENOMIC DNA]</scope>
    <source>
        <strain evidence="1 2">DSM 108285</strain>
    </source>
</reference>
<proteinExistence type="predicted"/>